<evidence type="ECO:0000313" key="2">
    <source>
        <dbReference type="EMBL" id="KAJ5453787.1"/>
    </source>
</evidence>
<dbReference type="InterPro" id="IPR018870">
    <property type="entry name" value="Tti2"/>
</dbReference>
<sequence>MDQLRKDAREALLRDPWNRPIFLAAGFTATAKNGLPELWQDVSSHDSTVHLDICETLYTAFCFVHGWDTLLPDDGGPKQLNERETEAVKNLFQWATQLALPSSAFAAAFDENVEITEEIKKAQEESRLRSVLAIQLILQLSAKAPLGLSDRSIASSPDIILAAACFTAEKDPWTTEDSYEEASMYLDVTMQGDKWNLIARLLKEKIRPLFTKTKNPAITSEGRKNFHPVPLTRFDGSVLDDEMKPWKNKDVYATRVLSWIVSQYKPTDKAHLEAHFPLLVPAILALIDDNSLTFKRMGCELFSEILKPIHHSGSDILVRTNLTSVFEDAITPCLLSLPTITPEDSSIQLLGAAYPALLSLFKTVYKTPSSKKSKDQNDKDRETYTAKMSKILRSNLISSFHHISSSTPTAISTSVSFPHPRLSTFLLEWITTFVKELGINTTKYLQEIVPVLYTTLSNPFGTAHPPLLFAAVTATKFVILNANPRIWRWRGEILGALCACWLHIVGEKHDSEKGKGDKGSPPVTELVKITKELQGAVYVLKHTLQNPVAVLNGEPDKDQLLAKQEMQQELQTLVEADSELEGLLFADVKA</sequence>
<protein>
    <submittedName>
        <fullName evidence="2">Uncharacterized protein</fullName>
    </submittedName>
</protein>
<dbReference type="PANTHER" id="PTHR32226">
    <property type="entry name" value="TELO2-INTERACTING PROTEIN 2"/>
    <property type="match status" value="1"/>
</dbReference>
<organism evidence="2 3">
    <name type="scientific">Penicillium daleae</name>
    <dbReference type="NCBI Taxonomy" id="63821"/>
    <lineage>
        <taxon>Eukaryota</taxon>
        <taxon>Fungi</taxon>
        <taxon>Dikarya</taxon>
        <taxon>Ascomycota</taxon>
        <taxon>Pezizomycotina</taxon>
        <taxon>Eurotiomycetes</taxon>
        <taxon>Eurotiomycetidae</taxon>
        <taxon>Eurotiales</taxon>
        <taxon>Aspergillaceae</taxon>
        <taxon>Penicillium</taxon>
    </lineage>
</organism>
<comment type="caution">
    <text evidence="2">The sequence shown here is derived from an EMBL/GenBank/DDBJ whole genome shotgun (WGS) entry which is preliminary data.</text>
</comment>
<reference evidence="2" key="1">
    <citation type="submission" date="2022-12" db="EMBL/GenBank/DDBJ databases">
        <authorList>
            <person name="Petersen C."/>
        </authorList>
    </citation>
    <scope>NUCLEOTIDE SEQUENCE</scope>
    <source>
        <strain evidence="2">IBT 16125</strain>
    </source>
</reference>
<dbReference type="GO" id="GO:0005829">
    <property type="term" value="C:cytosol"/>
    <property type="evidence" value="ECO:0007669"/>
    <property type="project" value="TreeGrafter"/>
</dbReference>
<evidence type="ECO:0000313" key="3">
    <source>
        <dbReference type="Proteomes" id="UP001213681"/>
    </source>
</evidence>
<dbReference type="GO" id="GO:0110078">
    <property type="term" value="C:TTT Hsp90 cochaperone complex"/>
    <property type="evidence" value="ECO:0007669"/>
    <property type="project" value="InterPro"/>
</dbReference>
<dbReference type="Pfam" id="PF10521">
    <property type="entry name" value="Tti2"/>
    <property type="match status" value="1"/>
</dbReference>
<dbReference type="Proteomes" id="UP001213681">
    <property type="component" value="Unassembled WGS sequence"/>
</dbReference>
<dbReference type="PANTHER" id="PTHR32226:SF2">
    <property type="entry name" value="TELO2-INTERACTING PROTEIN 2"/>
    <property type="match status" value="1"/>
</dbReference>
<dbReference type="InterPro" id="IPR011989">
    <property type="entry name" value="ARM-like"/>
</dbReference>
<dbReference type="EMBL" id="JAPVEA010000005">
    <property type="protein sequence ID" value="KAJ5453787.1"/>
    <property type="molecule type" value="Genomic_DNA"/>
</dbReference>
<accession>A0AAD6C9D7</accession>
<gene>
    <name evidence="2" type="ORF">N7458_004743</name>
</gene>
<name>A0AAD6C9D7_9EURO</name>
<keyword evidence="3" id="KW-1185">Reference proteome</keyword>
<reference evidence="2" key="2">
    <citation type="journal article" date="2023" name="IMA Fungus">
        <title>Comparative genomic study of the Penicillium genus elucidates a diverse pangenome and 15 lateral gene transfer events.</title>
        <authorList>
            <person name="Petersen C."/>
            <person name="Sorensen T."/>
            <person name="Nielsen M.R."/>
            <person name="Sondergaard T.E."/>
            <person name="Sorensen J.L."/>
            <person name="Fitzpatrick D.A."/>
            <person name="Frisvad J.C."/>
            <person name="Nielsen K.L."/>
        </authorList>
    </citation>
    <scope>NUCLEOTIDE SEQUENCE</scope>
    <source>
        <strain evidence="2">IBT 16125</strain>
    </source>
</reference>
<comment type="similarity">
    <text evidence="1">Belongs to the TTI2 family.</text>
</comment>
<dbReference type="SUPFAM" id="SSF48371">
    <property type="entry name" value="ARM repeat"/>
    <property type="match status" value="1"/>
</dbReference>
<dbReference type="GO" id="GO:0005634">
    <property type="term" value="C:nucleus"/>
    <property type="evidence" value="ECO:0007669"/>
    <property type="project" value="TreeGrafter"/>
</dbReference>
<evidence type="ECO:0000256" key="1">
    <source>
        <dbReference type="ARBA" id="ARBA00034736"/>
    </source>
</evidence>
<proteinExistence type="inferred from homology"/>
<dbReference type="AlphaFoldDB" id="A0AAD6C9D7"/>
<dbReference type="RefSeq" id="XP_056766743.1">
    <property type="nucleotide sequence ID" value="XM_056908125.1"/>
</dbReference>
<dbReference type="Gene3D" id="1.25.10.10">
    <property type="entry name" value="Leucine-rich Repeat Variant"/>
    <property type="match status" value="1"/>
</dbReference>
<dbReference type="InterPro" id="IPR016024">
    <property type="entry name" value="ARM-type_fold"/>
</dbReference>
<dbReference type="GeneID" id="81598368"/>